<evidence type="ECO:0000256" key="8">
    <source>
        <dbReference type="PIRSR" id="PIRSR000232-1"/>
    </source>
</evidence>
<keyword evidence="6 7" id="KW-0520">NAD</keyword>
<evidence type="ECO:0000256" key="6">
    <source>
        <dbReference type="ARBA" id="ARBA00023027"/>
    </source>
</evidence>
<gene>
    <name evidence="10" type="ORF">SAMN02745724_03177</name>
</gene>
<dbReference type="RefSeq" id="WP_091986375.1">
    <property type="nucleotide sequence ID" value="NZ_FOLO01000027.1"/>
</dbReference>
<evidence type="ECO:0000313" key="11">
    <source>
        <dbReference type="Proteomes" id="UP000198862"/>
    </source>
</evidence>
<comment type="similarity">
    <text evidence="1 7">Belongs to the nitroreductase family.</text>
</comment>
<keyword evidence="5 7" id="KW-0560">Oxidoreductase</keyword>
<accession>A0A1I1NT60</accession>
<dbReference type="InterPro" id="IPR052530">
    <property type="entry name" value="NAD(P)H_nitroreductase"/>
</dbReference>
<dbReference type="OrthoDB" id="9804207at2"/>
<evidence type="ECO:0000256" key="3">
    <source>
        <dbReference type="ARBA" id="ARBA00022643"/>
    </source>
</evidence>
<evidence type="ECO:0000256" key="5">
    <source>
        <dbReference type="ARBA" id="ARBA00023002"/>
    </source>
</evidence>
<keyword evidence="3 7" id="KW-0288">FMN</keyword>
<organism evidence="10 11">
    <name type="scientific">Pseudoalteromonas denitrificans DSM 6059</name>
    <dbReference type="NCBI Taxonomy" id="1123010"/>
    <lineage>
        <taxon>Bacteria</taxon>
        <taxon>Pseudomonadati</taxon>
        <taxon>Pseudomonadota</taxon>
        <taxon>Gammaproteobacteria</taxon>
        <taxon>Alteromonadales</taxon>
        <taxon>Pseudoalteromonadaceae</taxon>
        <taxon>Pseudoalteromonas</taxon>
    </lineage>
</organism>
<feature type="binding site" evidence="8">
    <location>
        <position position="39"/>
    </location>
    <ligand>
        <name>FMN</name>
        <dbReference type="ChEBI" id="CHEBI:58210"/>
        <note>ligand shared between dimeric partners</note>
    </ligand>
</feature>
<dbReference type="Proteomes" id="UP000198862">
    <property type="component" value="Unassembled WGS sequence"/>
</dbReference>
<dbReference type="PIRSF" id="PIRSF000232">
    <property type="entry name" value="YdjA"/>
    <property type="match status" value="1"/>
</dbReference>
<evidence type="ECO:0000313" key="10">
    <source>
        <dbReference type="EMBL" id="SFD00747.1"/>
    </source>
</evidence>
<dbReference type="AlphaFoldDB" id="A0A1I1NT60"/>
<feature type="domain" description="Nitroreductase" evidence="9">
    <location>
        <begin position="9"/>
        <end position="166"/>
    </location>
</feature>
<dbReference type="SUPFAM" id="SSF55469">
    <property type="entry name" value="FMN-dependent nitroreductase-like"/>
    <property type="match status" value="1"/>
</dbReference>
<proteinExistence type="inferred from homology"/>
<evidence type="ECO:0000256" key="4">
    <source>
        <dbReference type="ARBA" id="ARBA00022857"/>
    </source>
</evidence>
<evidence type="ECO:0000256" key="1">
    <source>
        <dbReference type="ARBA" id="ARBA00007118"/>
    </source>
</evidence>
<dbReference type="Pfam" id="PF00881">
    <property type="entry name" value="Nitroreductase"/>
    <property type="match status" value="1"/>
</dbReference>
<name>A0A1I1NT60_9GAMM</name>
<dbReference type="InterPro" id="IPR000415">
    <property type="entry name" value="Nitroreductase-like"/>
</dbReference>
<dbReference type="GO" id="GO:0016491">
    <property type="term" value="F:oxidoreductase activity"/>
    <property type="evidence" value="ECO:0007669"/>
    <property type="project" value="UniProtKB-UniRule"/>
</dbReference>
<comment type="cofactor">
    <cofactor evidence="8">
        <name>FMN</name>
        <dbReference type="ChEBI" id="CHEBI:58210"/>
    </cofactor>
    <text evidence="8">Binds 1 FMN per subunit.</text>
</comment>
<dbReference type="PANTHER" id="PTHR43821">
    <property type="entry name" value="NAD(P)H NITROREDUCTASE YDJA-RELATED"/>
    <property type="match status" value="1"/>
</dbReference>
<dbReference type="InterPro" id="IPR029479">
    <property type="entry name" value="Nitroreductase"/>
</dbReference>
<dbReference type="Gene3D" id="3.40.109.10">
    <property type="entry name" value="NADH Oxidase"/>
    <property type="match status" value="1"/>
</dbReference>
<keyword evidence="11" id="KW-1185">Reference proteome</keyword>
<keyword evidence="4 7" id="KW-0521">NADP</keyword>
<dbReference type="NCBIfam" id="NF008088">
    <property type="entry name" value="PRK10828.1"/>
    <property type="match status" value="1"/>
</dbReference>
<evidence type="ECO:0000256" key="7">
    <source>
        <dbReference type="PIRNR" id="PIRNR000232"/>
    </source>
</evidence>
<feature type="binding site" description="in other chain" evidence="8">
    <location>
        <begin position="10"/>
        <end position="12"/>
    </location>
    <ligand>
        <name>FMN</name>
        <dbReference type="ChEBI" id="CHEBI:58210"/>
        <note>ligand shared between dimeric partners</note>
    </ligand>
</feature>
<dbReference type="STRING" id="1123010.SAMN02745724_03177"/>
<dbReference type="EC" id="1.-.-.-" evidence="7"/>
<protein>
    <recommendedName>
        <fullName evidence="7">Putative NAD(P)H nitroreductase</fullName>
        <ecNumber evidence="7">1.-.-.-</ecNumber>
    </recommendedName>
</protein>
<evidence type="ECO:0000256" key="2">
    <source>
        <dbReference type="ARBA" id="ARBA00022630"/>
    </source>
</evidence>
<feature type="binding site" description="in other chain" evidence="8">
    <location>
        <begin position="136"/>
        <end position="138"/>
    </location>
    <ligand>
        <name>FMN</name>
        <dbReference type="ChEBI" id="CHEBI:58210"/>
        <note>ligand shared between dimeric partners</note>
    </ligand>
</feature>
<evidence type="ECO:0000259" key="9">
    <source>
        <dbReference type="Pfam" id="PF00881"/>
    </source>
</evidence>
<dbReference type="InterPro" id="IPR026021">
    <property type="entry name" value="YdjA-like"/>
</dbReference>
<reference evidence="10 11" key="1">
    <citation type="submission" date="2016-10" db="EMBL/GenBank/DDBJ databases">
        <authorList>
            <person name="de Groot N.N."/>
        </authorList>
    </citation>
    <scope>NUCLEOTIDE SEQUENCE [LARGE SCALE GENOMIC DNA]</scope>
    <source>
        <strain evidence="10 11">DSM 6059</strain>
    </source>
</reference>
<sequence length="188" mass="20783">MNALDLLLNRQSDSKLQAPGPNQEQLNIIKQAALKVPDHGALTPWQFIIVQGDKRKLLGEIYHQSAIATLNPQIPADAKAIERSKEMPMRAPLIIIAIAKYKEHLKVPRVEQIQSAGCAVMAMQQAAYAQGLAGVWRTGSYASCNHVKAALNLSEQDEIVGYLYLGTAANDFIKPHRHDVSEFFSELK</sequence>
<dbReference type="PANTHER" id="PTHR43821:SF1">
    <property type="entry name" value="NAD(P)H NITROREDUCTASE YDJA-RELATED"/>
    <property type="match status" value="1"/>
</dbReference>
<dbReference type="EMBL" id="FOLO01000027">
    <property type="protein sequence ID" value="SFD00747.1"/>
    <property type="molecule type" value="Genomic_DNA"/>
</dbReference>
<dbReference type="CDD" id="cd02135">
    <property type="entry name" value="YdjA-like"/>
    <property type="match status" value="1"/>
</dbReference>
<keyword evidence="2 7" id="KW-0285">Flavoprotein</keyword>